<name>A0A165QGK5_EXIGL</name>
<dbReference type="AlphaFoldDB" id="A0A165QGK5"/>
<organism evidence="1 2">
    <name type="scientific">Exidia glandulosa HHB12029</name>
    <dbReference type="NCBI Taxonomy" id="1314781"/>
    <lineage>
        <taxon>Eukaryota</taxon>
        <taxon>Fungi</taxon>
        <taxon>Dikarya</taxon>
        <taxon>Basidiomycota</taxon>
        <taxon>Agaricomycotina</taxon>
        <taxon>Agaricomycetes</taxon>
        <taxon>Auriculariales</taxon>
        <taxon>Exidiaceae</taxon>
        <taxon>Exidia</taxon>
    </lineage>
</organism>
<evidence type="ECO:0000313" key="2">
    <source>
        <dbReference type="Proteomes" id="UP000077266"/>
    </source>
</evidence>
<keyword evidence="2" id="KW-1185">Reference proteome</keyword>
<gene>
    <name evidence="1" type="ORF">EXIGLDRAFT_721785</name>
</gene>
<evidence type="ECO:0008006" key="3">
    <source>
        <dbReference type="Google" id="ProtNLM"/>
    </source>
</evidence>
<dbReference type="InParanoid" id="A0A165QGK5"/>
<protein>
    <recommendedName>
        <fullName evidence="3">F-box domain-containing protein</fullName>
    </recommendedName>
</protein>
<sequence>MWDQLPVELVRAILLAAARAAVNDRRRWAAQLALVSRDIYQLVFPVIYHRMVVTKDNLAAIQPLLNDDSYAHVFAAVRQAPGISR</sequence>
<dbReference type="EMBL" id="KV425883">
    <property type="protein sequence ID" value="KZW03585.1"/>
    <property type="molecule type" value="Genomic_DNA"/>
</dbReference>
<accession>A0A165QGK5</accession>
<dbReference type="OrthoDB" id="3329644at2759"/>
<proteinExistence type="predicted"/>
<dbReference type="Proteomes" id="UP000077266">
    <property type="component" value="Unassembled WGS sequence"/>
</dbReference>
<reference evidence="1 2" key="1">
    <citation type="journal article" date="2016" name="Mol. Biol. Evol.">
        <title>Comparative Genomics of Early-Diverging Mushroom-Forming Fungi Provides Insights into the Origins of Lignocellulose Decay Capabilities.</title>
        <authorList>
            <person name="Nagy L.G."/>
            <person name="Riley R."/>
            <person name="Tritt A."/>
            <person name="Adam C."/>
            <person name="Daum C."/>
            <person name="Floudas D."/>
            <person name="Sun H."/>
            <person name="Yadav J.S."/>
            <person name="Pangilinan J."/>
            <person name="Larsson K.H."/>
            <person name="Matsuura K."/>
            <person name="Barry K."/>
            <person name="Labutti K."/>
            <person name="Kuo R."/>
            <person name="Ohm R.A."/>
            <person name="Bhattacharya S.S."/>
            <person name="Shirouzu T."/>
            <person name="Yoshinaga Y."/>
            <person name="Martin F.M."/>
            <person name="Grigoriev I.V."/>
            <person name="Hibbett D.S."/>
        </authorList>
    </citation>
    <scope>NUCLEOTIDE SEQUENCE [LARGE SCALE GENOMIC DNA]</scope>
    <source>
        <strain evidence="1 2">HHB12029</strain>
    </source>
</reference>
<evidence type="ECO:0000313" key="1">
    <source>
        <dbReference type="EMBL" id="KZW03585.1"/>
    </source>
</evidence>